<dbReference type="InterPro" id="IPR053151">
    <property type="entry name" value="RNase_H-like"/>
</dbReference>
<accession>A0ABU6TB68</accession>
<evidence type="ECO:0008006" key="3">
    <source>
        <dbReference type="Google" id="ProtNLM"/>
    </source>
</evidence>
<comment type="caution">
    <text evidence="1">The sequence shown here is derived from an EMBL/GenBank/DDBJ whole genome shotgun (WGS) entry which is preliminary data.</text>
</comment>
<organism evidence="1 2">
    <name type="scientific">Stylosanthes scabra</name>
    <dbReference type="NCBI Taxonomy" id="79078"/>
    <lineage>
        <taxon>Eukaryota</taxon>
        <taxon>Viridiplantae</taxon>
        <taxon>Streptophyta</taxon>
        <taxon>Embryophyta</taxon>
        <taxon>Tracheophyta</taxon>
        <taxon>Spermatophyta</taxon>
        <taxon>Magnoliopsida</taxon>
        <taxon>eudicotyledons</taxon>
        <taxon>Gunneridae</taxon>
        <taxon>Pentapetalae</taxon>
        <taxon>rosids</taxon>
        <taxon>fabids</taxon>
        <taxon>Fabales</taxon>
        <taxon>Fabaceae</taxon>
        <taxon>Papilionoideae</taxon>
        <taxon>50 kb inversion clade</taxon>
        <taxon>dalbergioids sensu lato</taxon>
        <taxon>Dalbergieae</taxon>
        <taxon>Pterocarpus clade</taxon>
        <taxon>Stylosanthes</taxon>
    </lineage>
</organism>
<dbReference type="PANTHER" id="PTHR47723:SF19">
    <property type="entry name" value="POLYNUCLEOTIDYL TRANSFERASE, RIBONUCLEASE H-LIKE SUPERFAMILY PROTEIN"/>
    <property type="match status" value="1"/>
</dbReference>
<dbReference type="PANTHER" id="PTHR47723">
    <property type="entry name" value="OS05G0353850 PROTEIN"/>
    <property type="match status" value="1"/>
</dbReference>
<reference evidence="1 2" key="1">
    <citation type="journal article" date="2023" name="Plants (Basel)">
        <title>Bridging the Gap: Combining Genomics and Transcriptomics Approaches to Understand Stylosanthes scabra, an Orphan Legume from the Brazilian Caatinga.</title>
        <authorList>
            <person name="Ferreira-Neto J.R.C."/>
            <person name="da Silva M.D."/>
            <person name="Binneck E."/>
            <person name="de Melo N.F."/>
            <person name="da Silva R.H."/>
            <person name="de Melo A.L.T.M."/>
            <person name="Pandolfi V."/>
            <person name="Bustamante F.O."/>
            <person name="Brasileiro-Vidal A.C."/>
            <person name="Benko-Iseppon A.M."/>
        </authorList>
    </citation>
    <scope>NUCLEOTIDE SEQUENCE [LARGE SCALE GENOMIC DNA]</scope>
    <source>
        <tissue evidence="1">Leaves</tissue>
    </source>
</reference>
<protein>
    <recommendedName>
        <fullName evidence="3">RNase H type-1 domain-containing protein</fullName>
    </recommendedName>
</protein>
<dbReference type="Proteomes" id="UP001341840">
    <property type="component" value="Unassembled WGS sequence"/>
</dbReference>
<gene>
    <name evidence="1" type="ORF">PIB30_028555</name>
</gene>
<proteinExistence type="predicted"/>
<evidence type="ECO:0000313" key="2">
    <source>
        <dbReference type="Proteomes" id="UP001341840"/>
    </source>
</evidence>
<dbReference type="EMBL" id="JASCZI010090734">
    <property type="protein sequence ID" value="MED6145795.1"/>
    <property type="molecule type" value="Genomic_DNA"/>
</dbReference>
<evidence type="ECO:0000313" key="1">
    <source>
        <dbReference type="EMBL" id="MED6145795.1"/>
    </source>
</evidence>
<keyword evidence="2" id="KW-1185">Reference proteome</keyword>
<sequence>MLRLRVNFGCVLRGCCGDWLLGYYGQIPVWTIFRSELLAVWNGLRLAWEAGTFCGGIGMLNSLLVKREANSVADWLAKTGALCSFDYCLLTALSLELDILLRKEATSFG</sequence>
<name>A0ABU6TB68_9FABA</name>